<feature type="domain" description="Gylcosyl hydrolase 115 C-terminal" evidence="2">
    <location>
        <begin position="669"/>
        <end position="832"/>
    </location>
</feature>
<organism evidence="3">
    <name type="scientific">termite gut metagenome</name>
    <dbReference type="NCBI Taxonomy" id="433724"/>
    <lineage>
        <taxon>unclassified sequences</taxon>
        <taxon>metagenomes</taxon>
        <taxon>organismal metagenomes</taxon>
    </lineage>
</organism>
<dbReference type="SUPFAM" id="SSF55545">
    <property type="entry name" value="beta-N-acetylhexosaminidase-like domain"/>
    <property type="match status" value="1"/>
</dbReference>
<dbReference type="Gene3D" id="1.20.58.2150">
    <property type="match status" value="1"/>
</dbReference>
<dbReference type="EMBL" id="SNRY01000107">
    <property type="protein sequence ID" value="KAA6347091.1"/>
    <property type="molecule type" value="Genomic_DNA"/>
</dbReference>
<reference evidence="3" key="1">
    <citation type="submission" date="2019-03" db="EMBL/GenBank/DDBJ databases">
        <title>Single cell metagenomics reveals metabolic interactions within the superorganism composed of flagellate Streblomastix strix and complex community of Bacteroidetes bacteria on its surface.</title>
        <authorList>
            <person name="Treitli S.C."/>
            <person name="Kolisko M."/>
            <person name="Husnik F."/>
            <person name="Keeling P."/>
            <person name="Hampl V."/>
        </authorList>
    </citation>
    <scope>NUCLEOTIDE SEQUENCE</scope>
    <source>
        <strain evidence="3">STM</strain>
    </source>
</reference>
<dbReference type="Gene3D" id="3.20.20.520">
    <property type="entry name" value="Glycosyl hydrolase family 115"/>
    <property type="match status" value="1"/>
</dbReference>
<dbReference type="InterPro" id="IPR042301">
    <property type="entry name" value="GH115_sf"/>
</dbReference>
<dbReference type="Gene3D" id="2.60.120.1620">
    <property type="match status" value="1"/>
</dbReference>
<proteinExistence type="predicted"/>
<accession>A0A5J4SNR1</accession>
<sequence>MNVTKTSLAIACFLLPITSFAQTSKQFVSSENTGNAFVLTQASVTVPILVDSLDYAGALRASRNLKEDMGRVTGKQPEYFLNVTPPHIKQLVIIGTVGKSSFIDKLVKENKLNGKELTGKREKYLITTIENPLEGIDEALVIAGSDKRGTIYGIYELSAQTGVSPWCYWADVPVKKQENLYIISGTYSDGEPAVKYRGIFLNDEAPALSGWSQETFGGFNARFYEKVFELILRLKGNFIWPAMWGNAFYDDDPANGLLADEMGIVVGTSHHEPLGRAHDEWRRYGSGKWNYNTNSKVLTNFWTDGMKRMKDWESVVTIGMRGDGDEAMSESADIALLEKIVKNQRNIIAKVTKKKTSETPQVWALYKEVQDYYDKGMRVPDDVTLLLCDDNWGNVRKLPDLTAKPRKGGYGMYYHFDYVGGPRNYKWLNVSQVSRIWEQMNLTYRYGVKELWVVNVGDLKPMEYPIQFFLDMAWNPDRYNENNLQQHTEEFCIRQFGEAYGKEAARLINLYTKYNRRVTPELLNENTYSLHNYDEFKTVTDDYKALLLDALKLNYLLPPEARDAYDQLVLFPVYACANLYEMYYAVAMNHDLAEKNDTAANRWAEKAEELYVRDSLLSIHYNKEIAGGKWNHIMDQTHIGYTFWQQPPRNVMPKTKTVSQTQTAPLSPVFIENDGYVSIEAAHYTRANTGNAAWMVIPDLGKTVSGMTTTPVTVLPDKNTYLEYDMELVSKGEVKLEILVSPTLNYNANRGLRYAVSFDGGEEQIININRTYDHRQMERWQANSINSTVTTHIISTSGKHTLRFRTLEPGIVLQKILVNTGNLKPSYLGAPESKTIKF</sequence>
<dbReference type="Pfam" id="PF17829">
    <property type="entry name" value="GH115_C"/>
    <property type="match status" value="1"/>
</dbReference>
<evidence type="ECO:0000313" key="3">
    <source>
        <dbReference type="EMBL" id="KAA6347091.1"/>
    </source>
</evidence>
<evidence type="ECO:0000256" key="1">
    <source>
        <dbReference type="ARBA" id="ARBA00022801"/>
    </source>
</evidence>
<dbReference type="Gene3D" id="3.30.379.10">
    <property type="entry name" value="Chitobiase/beta-hexosaminidase domain 2-like"/>
    <property type="match status" value="1"/>
</dbReference>
<dbReference type="PANTHER" id="PTHR37842:SF2">
    <property type="entry name" value="GYLCOSYL HYDROLASE 115 C-TERMINAL DOMAIN-CONTAINING PROTEIN"/>
    <property type="match status" value="1"/>
</dbReference>
<dbReference type="InterPro" id="IPR031924">
    <property type="entry name" value="GH115"/>
</dbReference>
<dbReference type="InterPro" id="IPR041437">
    <property type="entry name" value="GH115_C"/>
</dbReference>
<name>A0A5J4SNR1_9ZZZZ</name>
<keyword evidence="1" id="KW-0378">Hydrolase</keyword>
<evidence type="ECO:0000259" key="2">
    <source>
        <dbReference type="Pfam" id="PF17829"/>
    </source>
</evidence>
<dbReference type="PANTHER" id="PTHR37842">
    <property type="match status" value="1"/>
</dbReference>
<gene>
    <name evidence="3" type="ORF">EZS27_005443</name>
</gene>
<dbReference type="AlphaFoldDB" id="A0A5J4SNR1"/>
<dbReference type="InterPro" id="IPR029018">
    <property type="entry name" value="Hex-like_dom2"/>
</dbReference>
<dbReference type="GO" id="GO:0016787">
    <property type="term" value="F:hydrolase activity"/>
    <property type="evidence" value="ECO:0007669"/>
    <property type="project" value="UniProtKB-KW"/>
</dbReference>
<protein>
    <recommendedName>
        <fullName evidence="2">Gylcosyl hydrolase 115 C-terminal domain-containing protein</fullName>
    </recommendedName>
</protein>
<comment type="caution">
    <text evidence="3">The sequence shown here is derived from an EMBL/GenBank/DDBJ whole genome shotgun (WGS) entry which is preliminary data.</text>
</comment>
<dbReference type="Pfam" id="PF15979">
    <property type="entry name" value="Glyco_hydro_115"/>
    <property type="match status" value="1"/>
</dbReference>